<proteinExistence type="predicted"/>
<accession>A0A0E9U2M8</accession>
<protein>
    <submittedName>
        <fullName evidence="1">Uncharacterized protein</fullName>
    </submittedName>
</protein>
<dbReference type="EMBL" id="GBXM01048590">
    <property type="protein sequence ID" value="JAH59987.1"/>
    <property type="molecule type" value="Transcribed_RNA"/>
</dbReference>
<evidence type="ECO:0000313" key="1">
    <source>
        <dbReference type="EMBL" id="JAH59987.1"/>
    </source>
</evidence>
<reference evidence="1" key="1">
    <citation type="submission" date="2014-11" db="EMBL/GenBank/DDBJ databases">
        <authorList>
            <person name="Amaro Gonzalez C."/>
        </authorList>
    </citation>
    <scope>NUCLEOTIDE SEQUENCE</scope>
</reference>
<sequence length="49" mass="5406">MYCSSGFTDGNVVSNIKCALIACGLHYIDNTCCFVFLFADLRSGIKQCY</sequence>
<name>A0A0E9U2M8_ANGAN</name>
<reference evidence="1" key="2">
    <citation type="journal article" date="2015" name="Fish Shellfish Immunol.">
        <title>Early steps in the European eel (Anguilla anguilla)-Vibrio vulnificus interaction in the gills: Role of the RtxA13 toxin.</title>
        <authorList>
            <person name="Callol A."/>
            <person name="Pajuelo D."/>
            <person name="Ebbesson L."/>
            <person name="Teles M."/>
            <person name="MacKenzie S."/>
            <person name="Amaro C."/>
        </authorList>
    </citation>
    <scope>NUCLEOTIDE SEQUENCE</scope>
</reference>
<dbReference type="AlphaFoldDB" id="A0A0E9U2M8"/>
<organism evidence="1">
    <name type="scientific">Anguilla anguilla</name>
    <name type="common">European freshwater eel</name>
    <name type="synonym">Muraena anguilla</name>
    <dbReference type="NCBI Taxonomy" id="7936"/>
    <lineage>
        <taxon>Eukaryota</taxon>
        <taxon>Metazoa</taxon>
        <taxon>Chordata</taxon>
        <taxon>Craniata</taxon>
        <taxon>Vertebrata</taxon>
        <taxon>Euteleostomi</taxon>
        <taxon>Actinopterygii</taxon>
        <taxon>Neopterygii</taxon>
        <taxon>Teleostei</taxon>
        <taxon>Anguilliformes</taxon>
        <taxon>Anguillidae</taxon>
        <taxon>Anguilla</taxon>
    </lineage>
</organism>